<dbReference type="PROSITE" id="PS01009">
    <property type="entry name" value="CRISP_1"/>
    <property type="match status" value="1"/>
</dbReference>
<dbReference type="InterPro" id="IPR014044">
    <property type="entry name" value="CAP_dom"/>
</dbReference>
<protein>
    <recommendedName>
        <fullName evidence="3">SCP domain-containing protein</fullName>
    </recommendedName>
</protein>
<evidence type="ECO:0000313" key="4">
    <source>
        <dbReference type="EMBL" id="KAL1838649.1"/>
    </source>
</evidence>
<name>A0ABR3V9Y7_HUMIN</name>
<dbReference type="PANTHER" id="PTHR10334">
    <property type="entry name" value="CYSTEINE-RICH SECRETORY PROTEIN-RELATED"/>
    <property type="match status" value="1"/>
</dbReference>
<dbReference type="InterPro" id="IPR001283">
    <property type="entry name" value="CRISP-related"/>
</dbReference>
<dbReference type="Gene3D" id="3.40.33.10">
    <property type="entry name" value="CAP"/>
    <property type="match status" value="1"/>
</dbReference>
<dbReference type="PRINTS" id="PR00837">
    <property type="entry name" value="V5TPXLIKE"/>
</dbReference>
<gene>
    <name evidence="4" type="ORF">VTJ49DRAFT_2456</name>
</gene>
<dbReference type="SMART" id="SM00198">
    <property type="entry name" value="SCP"/>
    <property type="match status" value="1"/>
</dbReference>
<reference evidence="4 5" key="1">
    <citation type="journal article" date="2024" name="Commun. Biol.">
        <title>Comparative genomic analysis of thermophilic fungi reveals convergent evolutionary adaptations and gene losses.</title>
        <authorList>
            <person name="Steindorff A.S."/>
            <person name="Aguilar-Pontes M.V."/>
            <person name="Robinson A.J."/>
            <person name="Andreopoulos B."/>
            <person name="LaButti K."/>
            <person name="Kuo A."/>
            <person name="Mondo S."/>
            <person name="Riley R."/>
            <person name="Otillar R."/>
            <person name="Haridas S."/>
            <person name="Lipzen A."/>
            <person name="Grimwood J."/>
            <person name="Schmutz J."/>
            <person name="Clum A."/>
            <person name="Reid I.D."/>
            <person name="Moisan M.C."/>
            <person name="Butler G."/>
            <person name="Nguyen T.T.M."/>
            <person name="Dewar K."/>
            <person name="Conant G."/>
            <person name="Drula E."/>
            <person name="Henrissat B."/>
            <person name="Hansel C."/>
            <person name="Singer S."/>
            <person name="Hutchinson M.I."/>
            <person name="de Vries R.P."/>
            <person name="Natvig D.O."/>
            <person name="Powell A.J."/>
            <person name="Tsang A."/>
            <person name="Grigoriev I.V."/>
        </authorList>
    </citation>
    <scope>NUCLEOTIDE SEQUENCE [LARGE SCALE GENOMIC DNA]</scope>
    <source>
        <strain evidence="4 5">CBS 620.91</strain>
    </source>
</reference>
<proteinExistence type="predicted"/>
<feature type="domain" description="SCP" evidence="3">
    <location>
        <begin position="151"/>
        <end position="306"/>
    </location>
</feature>
<dbReference type="Pfam" id="PF00188">
    <property type="entry name" value="CAP"/>
    <property type="match status" value="1"/>
</dbReference>
<keyword evidence="2" id="KW-0732">Signal</keyword>
<feature type="region of interest" description="Disordered" evidence="1">
    <location>
        <begin position="49"/>
        <end position="151"/>
    </location>
</feature>
<dbReference type="CDD" id="cd05380">
    <property type="entry name" value="CAP_euk"/>
    <property type="match status" value="1"/>
</dbReference>
<feature type="signal peptide" evidence="2">
    <location>
        <begin position="1"/>
        <end position="17"/>
    </location>
</feature>
<feature type="chain" id="PRO_5045833480" description="SCP domain-containing protein" evidence="2">
    <location>
        <begin position="18"/>
        <end position="325"/>
    </location>
</feature>
<organism evidence="4 5">
    <name type="scientific">Humicola insolens</name>
    <name type="common">Soft-rot fungus</name>
    <dbReference type="NCBI Taxonomy" id="85995"/>
    <lineage>
        <taxon>Eukaryota</taxon>
        <taxon>Fungi</taxon>
        <taxon>Dikarya</taxon>
        <taxon>Ascomycota</taxon>
        <taxon>Pezizomycotina</taxon>
        <taxon>Sordariomycetes</taxon>
        <taxon>Sordariomycetidae</taxon>
        <taxon>Sordariales</taxon>
        <taxon>Chaetomiaceae</taxon>
        <taxon>Mycothermus</taxon>
    </lineage>
</organism>
<evidence type="ECO:0000256" key="1">
    <source>
        <dbReference type="SAM" id="MobiDB-lite"/>
    </source>
</evidence>
<dbReference type="InterPro" id="IPR035940">
    <property type="entry name" value="CAP_sf"/>
</dbReference>
<dbReference type="SUPFAM" id="SSF55797">
    <property type="entry name" value="PR-1-like"/>
    <property type="match status" value="1"/>
</dbReference>
<accession>A0ABR3V9Y7</accession>
<comment type="caution">
    <text evidence="4">The sequence shown here is derived from an EMBL/GenBank/DDBJ whole genome shotgun (WGS) entry which is preliminary data.</text>
</comment>
<evidence type="ECO:0000256" key="2">
    <source>
        <dbReference type="SAM" id="SignalP"/>
    </source>
</evidence>
<evidence type="ECO:0000259" key="3">
    <source>
        <dbReference type="SMART" id="SM00198"/>
    </source>
</evidence>
<dbReference type="Proteomes" id="UP001583172">
    <property type="component" value="Unassembled WGS sequence"/>
</dbReference>
<feature type="compositionally biased region" description="Pro residues" evidence="1">
    <location>
        <begin position="88"/>
        <end position="146"/>
    </location>
</feature>
<sequence>MKTSAFLAACGAVLCAAGPIIQPRKVYTKTDVVIHWVTVTVTEGDIVTAFHRPNPHPKPATTTTEEEEVSTPTPDPSPEPASSSEEVVPPPPETSQEPEPTPEPQPQPQPQPDPQPQPQPDPQPQPQPDPQPQPQEPQPSPQPETPQQPTDYIGAALHHHNIHRSNHSAAGLSWSDDLANSAAVLAQRCVFAHDTSINGGGYGQNLAMWASSSQQQIQSFGATKSLAKATTNGWYNGELHLFASEFGKANPDKTRFREWGHFTQLVWKDTKQVGCATHLCPPGTITSGMSSWYTVCNYYPPGNVGGQFDKNVLPPQGQATVFAAE</sequence>
<dbReference type="InterPro" id="IPR018244">
    <property type="entry name" value="Allrgn_V5/Tpx1_CS"/>
</dbReference>
<keyword evidence="5" id="KW-1185">Reference proteome</keyword>
<evidence type="ECO:0000313" key="5">
    <source>
        <dbReference type="Proteomes" id="UP001583172"/>
    </source>
</evidence>
<dbReference type="EMBL" id="JAZGSY010000202">
    <property type="protein sequence ID" value="KAL1838649.1"/>
    <property type="molecule type" value="Genomic_DNA"/>
</dbReference>